<reference evidence="3" key="1">
    <citation type="submission" date="2020-02" db="EMBL/GenBank/DDBJ databases">
        <authorList>
            <person name="Palmer J.M."/>
        </authorList>
    </citation>
    <scope>NUCLEOTIDE SEQUENCE</scope>
    <source>
        <strain evidence="3">EPUS1.4</strain>
        <tissue evidence="3">Thallus</tissue>
    </source>
</reference>
<dbReference type="Proteomes" id="UP000606974">
    <property type="component" value="Unassembled WGS sequence"/>
</dbReference>
<sequence length="108" mass="11877">MPFNNFWRTFFAIALTITIFATIVAVLCFIHRRETRRAQQAEAQAQAPAPARASATAPAPARNGIDLPVLSRNNDFRESDETLVTPARPLVPAFLRPPIPRAANPCPV</sequence>
<feature type="transmembrane region" description="Helical" evidence="2">
    <location>
        <begin position="6"/>
        <end position="30"/>
    </location>
</feature>
<evidence type="ECO:0000256" key="1">
    <source>
        <dbReference type="SAM" id="MobiDB-lite"/>
    </source>
</evidence>
<dbReference type="AlphaFoldDB" id="A0A8H7E6F1"/>
<keyword evidence="2" id="KW-1133">Transmembrane helix</keyword>
<accession>A0A8H7E6F1</accession>
<evidence type="ECO:0000313" key="3">
    <source>
        <dbReference type="EMBL" id="KAF7509923.1"/>
    </source>
</evidence>
<keyword evidence="4" id="KW-1185">Reference proteome</keyword>
<keyword evidence="2" id="KW-0472">Membrane</keyword>
<keyword evidence="2" id="KW-0812">Transmembrane</keyword>
<gene>
    <name evidence="3" type="ORF">GJ744_007237</name>
</gene>
<comment type="caution">
    <text evidence="3">The sequence shown here is derived from an EMBL/GenBank/DDBJ whole genome shotgun (WGS) entry which is preliminary data.</text>
</comment>
<organism evidence="3 4">
    <name type="scientific">Endocarpon pusillum</name>
    <dbReference type="NCBI Taxonomy" id="364733"/>
    <lineage>
        <taxon>Eukaryota</taxon>
        <taxon>Fungi</taxon>
        <taxon>Dikarya</taxon>
        <taxon>Ascomycota</taxon>
        <taxon>Pezizomycotina</taxon>
        <taxon>Eurotiomycetes</taxon>
        <taxon>Chaetothyriomycetidae</taxon>
        <taxon>Verrucariales</taxon>
        <taxon>Verrucariaceae</taxon>
        <taxon>Endocarpon</taxon>
    </lineage>
</organism>
<feature type="compositionally biased region" description="Low complexity" evidence="1">
    <location>
        <begin position="38"/>
        <end position="62"/>
    </location>
</feature>
<proteinExistence type="predicted"/>
<dbReference type="EMBL" id="JAACFV010000035">
    <property type="protein sequence ID" value="KAF7509923.1"/>
    <property type="molecule type" value="Genomic_DNA"/>
</dbReference>
<evidence type="ECO:0000256" key="2">
    <source>
        <dbReference type="SAM" id="Phobius"/>
    </source>
</evidence>
<evidence type="ECO:0000313" key="4">
    <source>
        <dbReference type="Proteomes" id="UP000606974"/>
    </source>
</evidence>
<dbReference type="OrthoDB" id="10425871at2759"/>
<protein>
    <submittedName>
        <fullName evidence="3">Uncharacterized protein</fullName>
    </submittedName>
</protein>
<name>A0A8H7E6F1_9EURO</name>
<feature type="region of interest" description="Disordered" evidence="1">
    <location>
        <begin position="38"/>
        <end position="73"/>
    </location>
</feature>